<evidence type="ECO:0000256" key="5">
    <source>
        <dbReference type="ARBA" id="ARBA00022989"/>
    </source>
</evidence>
<feature type="region of interest" description="Disordered" evidence="7">
    <location>
        <begin position="1"/>
        <end position="95"/>
    </location>
</feature>
<keyword evidence="10" id="KW-1185">Reference proteome</keyword>
<dbReference type="Pfam" id="PF01040">
    <property type="entry name" value="UbiA"/>
    <property type="match status" value="1"/>
</dbReference>
<dbReference type="GO" id="GO:0004659">
    <property type="term" value="F:prenyltransferase activity"/>
    <property type="evidence" value="ECO:0007669"/>
    <property type="project" value="InterPro"/>
</dbReference>
<comment type="subcellular location">
    <subcellularLocation>
        <location evidence="1">Membrane</location>
        <topology evidence="1">Multi-pass membrane protein</topology>
    </subcellularLocation>
</comment>
<feature type="compositionally biased region" description="Basic and acidic residues" evidence="7">
    <location>
        <begin position="16"/>
        <end position="31"/>
    </location>
</feature>
<evidence type="ECO:0000313" key="10">
    <source>
        <dbReference type="Proteomes" id="UP001472866"/>
    </source>
</evidence>
<dbReference type="NCBIfam" id="NF009525">
    <property type="entry name" value="PRK12887.1"/>
    <property type="match status" value="1"/>
</dbReference>
<evidence type="ECO:0000256" key="1">
    <source>
        <dbReference type="ARBA" id="ARBA00004141"/>
    </source>
</evidence>
<dbReference type="AlphaFoldDB" id="A0AAX4PJB5"/>
<evidence type="ECO:0000256" key="8">
    <source>
        <dbReference type="SAM" id="Phobius"/>
    </source>
</evidence>
<accession>A0AAX4PJB5</accession>
<proteinExistence type="inferred from homology"/>
<dbReference type="Proteomes" id="UP001472866">
    <property type="component" value="Chromosome 13"/>
</dbReference>
<feature type="transmembrane region" description="Helical" evidence="8">
    <location>
        <begin position="279"/>
        <end position="302"/>
    </location>
</feature>
<organism evidence="9 10">
    <name type="scientific">Chloropicon roscoffensis</name>
    <dbReference type="NCBI Taxonomy" id="1461544"/>
    <lineage>
        <taxon>Eukaryota</taxon>
        <taxon>Viridiplantae</taxon>
        <taxon>Chlorophyta</taxon>
        <taxon>Chloropicophyceae</taxon>
        <taxon>Chloropicales</taxon>
        <taxon>Chloropicaceae</taxon>
        <taxon>Chloropicon</taxon>
    </lineage>
</organism>
<name>A0AAX4PJB5_9CHLO</name>
<evidence type="ECO:0000313" key="9">
    <source>
        <dbReference type="EMBL" id="WZN65968.1"/>
    </source>
</evidence>
<evidence type="ECO:0000256" key="4">
    <source>
        <dbReference type="ARBA" id="ARBA00022692"/>
    </source>
</evidence>
<dbReference type="GO" id="GO:0016020">
    <property type="term" value="C:membrane"/>
    <property type="evidence" value="ECO:0007669"/>
    <property type="project" value="UniProtKB-SubCell"/>
</dbReference>
<evidence type="ECO:0000256" key="2">
    <source>
        <dbReference type="ARBA" id="ARBA00005985"/>
    </source>
</evidence>
<feature type="compositionally biased region" description="Low complexity" evidence="7">
    <location>
        <begin position="72"/>
        <end position="84"/>
    </location>
</feature>
<dbReference type="Gene3D" id="1.10.357.140">
    <property type="entry name" value="UbiA prenyltransferase"/>
    <property type="match status" value="1"/>
</dbReference>
<feature type="transmembrane region" description="Helical" evidence="8">
    <location>
        <begin position="183"/>
        <end position="203"/>
    </location>
</feature>
<dbReference type="InterPro" id="IPR044502">
    <property type="entry name" value="AtHST-like"/>
</dbReference>
<dbReference type="PANTHER" id="PTHR43009">
    <property type="entry name" value="HOMOGENTISATE SOLANESYLTRANSFERASE, CHLOROPLASTIC"/>
    <property type="match status" value="1"/>
</dbReference>
<evidence type="ECO:0000256" key="6">
    <source>
        <dbReference type="ARBA" id="ARBA00023136"/>
    </source>
</evidence>
<comment type="similarity">
    <text evidence="2">Belongs to the UbiA prenyltransferase family.</text>
</comment>
<feature type="transmembrane region" description="Helical" evidence="8">
    <location>
        <begin position="327"/>
        <end position="351"/>
    </location>
</feature>
<dbReference type="CDD" id="cd13960">
    <property type="entry name" value="PT_UbiA_HPT1"/>
    <property type="match status" value="1"/>
</dbReference>
<reference evidence="9 10" key="1">
    <citation type="submission" date="2024-03" db="EMBL/GenBank/DDBJ databases">
        <title>Complete genome sequence of the green alga Chloropicon roscoffensis RCC1871.</title>
        <authorList>
            <person name="Lemieux C."/>
            <person name="Pombert J.-F."/>
            <person name="Otis C."/>
            <person name="Turmel M."/>
        </authorList>
    </citation>
    <scope>NUCLEOTIDE SEQUENCE [LARGE SCALE GENOMIC DNA]</scope>
    <source>
        <strain evidence="9 10">RCC1871</strain>
    </source>
</reference>
<gene>
    <name evidence="9" type="ORF">HKI87_13g75310</name>
</gene>
<dbReference type="InterPro" id="IPR000537">
    <property type="entry name" value="UbiA_prenyltransferase"/>
</dbReference>
<sequence>MGGQVTVRPGAPRGRARGENRARMERLERGLGRRGGPRPRSWSVAPGCLGRETGKRRARPREREREKGAVFAGAGAQQSAGSAGPRSGDSGAGRDSVSATLDAFVRFTRPHTVLGTAISVTSVSLLAARNTADFNLSLLAALATALCAALSANVSIVGLNQLYDVEIDRVNKPYLPLASGEFSAGQGAWIVGASGALGLGIALASGSKPLALTVAASLLLGVFYSADLPLLRWKRYPVLAATCILSVRAVIVQLGFFAHARRALALASGDQVAPLARDLGGSLGLVFGTGFMVLFSVAIALFKDLPDVEGDEGAGIRTLSVAFGQQFVFRACGALLTAAYATAILVGLFCCTHWWTRLVTVGCHAALGATLAARTRTCDLESPSSLYEFYMFIWKLFYAEYVLLPFIR</sequence>
<keyword evidence="3" id="KW-0808">Transferase</keyword>
<dbReference type="InterPro" id="IPR044878">
    <property type="entry name" value="UbiA_sf"/>
</dbReference>
<feature type="transmembrane region" description="Helical" evidence="8">
    <location>
        <begin position="210"/>
        <end position="226"/>
    </location>
</feature>
<keyword evidence="6 8" id="KW-0472">Membrane</keyword>
<dbReference type="EMBL" id="CP151513">
    <property type="protein sequence ID" value="WZN65968.1"/>
    <property type="molecule type" value="Genomic_DNA"/>
</dbReference>
<keyword evidence="4 8" id="KW-0812">Transmembrane</keyword>
<feature type="transmembrane region" description="Helical" evidence="8">
    <location>
        <begin position="238"/>
        <end position="258"/>
    </location>
</feature>
<evidence type="ECO:0000256" key="3">
    <source>
        <dbReference type="ARBA" id="ARBA00022679"/>
    </source>
</evidence>
<protein>
    <submittedName>
        <fullName evidence="9">Homogentisate phytyltransferase</fullName>
    </submittedName>
</protein>
<feature type="transmembrane region" description="Helical" evidence="8">
    <location>
        <begin position="138"/>
        <end position="163"/>
    </location>
</feature>
<dbReference type="PANTHER" id="PTHR43009:SF7">
    <property type="entry name" value="HOMOGENTISATE GERANYLGERANYLTRANSFERASE, CHLOROPLASTIC"/>
    <property type="match status" value="1"/>
</dbReference>
<evidence type="ECO:0000256" key="7">
    <source>
        <dbReference type="SAM" id="MobiDB-lite"/>
    </source>
</evidence>
<keyword evidence="5 8" id="KW-1133">Transmembrane helix</keyword>